<dbReference type="Proteomes" id="UP000594263">
    <property type="component" value="Unplaced"/>
</dbReference>
<dbReference type="Gramene" id="Kaladp0101s0026.1.v1.1">
    <property type="protein sequence ID" value="Kaladp0101s0026.1.v1.1"/>
    <property type="gene ID" value="Kaladp0101s0026.v1.1"/>
</dbReference>
<evidence type="ECO:0000256" key="1">
    <source>
        <dbReference type="ARBA" id="ARBA00010820"/>
    </source>
</evidence>
<organism evidence="4 5">
    <name type="scientific">Kalanchoe fedtschenkoi</name>
    <name type="common">Lavender scallops</name>
    <name type="synonym">South American air plant</name>
    <dbReference type="NCBI Taxonomy" id="63787"/>
    <lineage>
        <taxon>Eukaryota</taxon>
        <taxon>Viridiplantae</taxon>
        <taxon>Streptophyta</taxon>
        <taxon>Embryophyta</taxon>
        <taxon>Tracheophyta</taxon>
        <taxon>Spermatophyta</taxon>
        <taxon>Magnoliopsida</taxon>
        <taxon>eudicotyledons</taxon>
        <taxon>Gunneridae</taxon>
        <taxon>Pentapetalae</taxon>
        <taxon>Saxifragales</taxon>
        <taxon>Crassulaceae</taxon>
        <taxon>Kalanchoe</taxon>
    </lineage>
</organism>
<dbReference type="GO" id="GO:0006355">
    <property type="term" value="P:regulation of DNA-templated transcription"/>
    <property type="evidence" value="ECO:0007669"/>
    <property type="project" value="InterPro"/>
</dbReference>
<dbReference type="InterPro" id="IPR007592">
    <property type="entry name" value="GEBP"/>
</dbReference>
<dbReference type="AlphaFoldDB" id="A0A7N1A4X9"/>
<feature type="compositionally biased region" description="Basic and acidic residues" evidence="2">
    <location>
        <begin position="62"/>
        <end position="79"/>
    </location>
</feature>
<feature type="compositionally biased region" description="Acidic residues" evidence="2">
    <location>
        <begin position="16"/>
        <end position="26"/>
    </location>
</feature>
<protein>
    <recommendedName>
        <fullName evidence="3">Glabrous enhancer-binding protein-like DBD domain-containing protein</fullName>
    </recommendedName>
</protein>
<accession>A0A7N1A4X9</accession>
<name>A0A7N1A4X9_KALFE</name>
<evidence type="ECO:0000256" key="2">
    <source>
        <dbReference type="SAM" id="MobiDB-lite"/>
    </source>
</evidence>
<reference evidence="4" key="1">
    <citation type="submission" date="2021-01" db="UniProtKB">
        <authorList>
            <consortium name="EnsemblPlants"/>
        </authorList>
    </citation>
    <scope>IDENTIFICATION</scope>
</reference>
<evidence type="ECO:0000259" key="3">
    <source>
        <dbReference type="Pfam" id="PF04504"/>
    </source>
</evidence>
<comment type="similarity">
    <text evidence="1">Belongs to the GeBP family.</text>
</comment>
<dbReference type="Pfam" id="PF04504">
    <property type="entry name" value="GeBP-like_DBD"/>
    <property type="match status" value="1"/>
</dbReference>
<keyword evidence="5" id="KW-1185">Reference proteome</keyword>
<dbReference type="PANTHER" id="PTHR31662:SF33">
    <property type="entry name" value="DNA-BINDING STOREKEEPER PROTEIN TRANSCRIPTIONAL REGULATOR-LIKE PROTEIN"/>
    <property type="match status" value="1"/>
</dbReference>
<feature type="compositionally biased region" description="Polar residues" evidence="2">
    <location>
        <begin position="49"/>
        <end position="60"/>
    </location>
</feature>
<evidence type="ECO:0000313" key="5">
    <source>
        <dbReference type="Proteomes" id="UP000594263"/>
    </source>
</evidence>
<dbReference type="OMA" id="AADCCES"/>
<feature type="domain" description="Glabrous enhancer-binding protein-like DBD" evidence="3">
    <location>
        <begin position="110"/>
        <end position="202"/>
    </location>
</feature>
<evidence type="ECO:0000313" key="4">
    <source>
        <dbReference type="EnsemblPlants" id="Kaladp0101s0026.1.v1.1"/>
    </source>
</evidence>
<dbReference type="PANTHER" id="PTHR31662">
    <property type="entry name" value="BNAANNG10740D PROTEIN-RELATED"/>
    <property type="match status" value="1"/>
</dbReference>
<dbReference type="InterPro" id="IPR053932">
    <property type="entry name" value="GeBP-like_DBD"/>
</dbReference>
<proteinExistence type="inferred from homology"/>
<sequence length="344" mass="38565">MPRNRLPASVNPPDESQSEEDGDEVGQADGGAGNRHEDKSYEEAESEGDSSSVKTMSQNLRPEMKKRPPPDSDLKEVNKKKMSKKNNGFGVGAEDDDKGKKSEKSGGGLRLWSPEDELMILTGMLDYKENTGVDPNSNLLAFYNYIKGSLNASVDQSQLKNKIRKLKDKYRANAHKEATGQTPVFVRSHEAEAYEHSRKLWGDQTMSRGPQLTKSKPKRENEFGIVQNELESVLALPVTQPEVDTKIVKGCSDKLVGRAGKHVPKMMHLDETDLKTKYATISMPSMIDNFMVKKGLELIEKSKLDDLNEKWNKYQIDAAELYVKRLELEQEHIKLIGEALKGDS</sequence>
<dbReference type="EnsemblPlants" id="Kaladp0101s0026.1.v1.1">
    <property type="protein sequence ID" value="Kaladp0101s0026.1.v1.1"/>
    <property type="gene ID" value="Kaladp0101s0026.v1.1"/>
</dbReference>
<dbReference type="GO" id="GO:0005634">
    <property type="term" value="C:nucleus"/>
    <property type="evidence" value="ECO:0007669"/>
    <property type="project" value="TreeGrafter"/>
</dbReference>
<feature type="region of interest" description="Disordered" evidence="2">
    <location>
        <begin position="1"/>
        <end position="110"/>
    </location>
</feature>